<keyword evidence="1" id="KW-0472">Membrane</keyword>
<dbReference type="EMBL" id="CP069036">
    <property type="protein sequence ID" value="QRD02992.1"/>
    <property type="molecule type" value="Genomic_DNA"/>
</dbReference>
<dbReference type="CDD" id="cd06257">
    <property type="entry name" value="DnaJ"/>
    <property type="match status" value="1"/>
</dbReference>
<feature type="domain" description="J" evidence="2">
    <location>
        <begin position="88"/>
        <end position="158"/>
    </location>
</feature>
<dbReference type="Proteomes" id="UP000663193">
    <property type="component" value="Chromosome 14"/>
</dbReference>
<dbReference type="VEuPathDB" id="FungiDB:JI435_142180"/>
<organism evidence="3 4">
    <name type="scientific">Phaeosphaeria nodorum (strain SN15 / ATCC MYA-4574 / FGSC 10173)</name>
    <name type="common">Glume blotch fungus</name>
    <name type="synonym">Parastagonospora nodorum</name>
    <dbReference type="NCBI Taxonomy" id="321614"/>
    <lineage>
        <taxon>Eukaryota</taxon>
        <taxon>Fungi</taxon>
        <taxon>Dikarya</taxon>
        <taxon>Ascomycota</taxon>
        <taxon>Pezizomycotina</taxon>
        <taxon>Dothideomycetes</taxon>
        <taxon>Pleosporomycetidae</taxon>
        <taxon>Pleosporales</taxon>
        <taxon>Pleosporineae</taxon>
        <taxon>Phaeosphaeriaceae</taxon>
        <taxon>Parastagonospora</taxon>
    </lineage>
</organism>
<sequence>MSQNTMSSKSVSWDTIGPFLVWQFLIPLAAGWAQTILYSIFIRAGDPKPQPGSPRFIKHRKYILIAVYFAYFAFTIYEVDFNLQRSANAYHQLGVPIDVDDSGLNTRFRKLAVQFHPDKLRKATPEQREMASHHFVRLTAMRDIILDPVKRFAYDRFGPDVQCNKCLTISDYVESQLFTTGTTYGAIILFLVGANALGYFSDGAYWRYLGLLAVGTLEARTAMRPDFPSFLTLYLNPFVTKWGLRPAYLPFQLTSIIKKASISAAQFLALLMPLYRLDPQQPLKPTEDTEDARHKQLDRLSAFVAETNRESGRLLELESIPYKENEKAKSELREAFKKYMVQNVVHQEKDVRNAIGQSMARRRQGVPHGAQGTR</sequence>
<keyword evidence="4" id="KW-1185">Reference proteome</keyword>
<dbReference type="AlphaFoldDB" id="A0A7U2I7K6"/>
<name>A0A7U2I7K6_PHANO</name>
<accession>A0A7U2I7K6</accession>
<evidence type="ECO:0000313" key="3">
    <source>
        <dbReference type="EMBL" id="QRD02992.1"/>
    </source>
</evidence>
<dbReference type="Pfam" id="PF00226">
    <property type="entry name" value="DnaJ"/>
    <property type="match status" value="1"/>
</dbReference>
<reference evidence="4" key="1">
    <citation type="journal article" date="2021" name="BMC Genomics">
        <title>Chromosome-level genome assembly and manually-curated proteome of model necrotroph Parastagonospora nodorum Sn15 reveals a genome-wide trove of candidate effector homologs, and redundancy of virulence-related functions within an accessory chromosome.</title>
        <authorList>
            <person name="Bertazzoni S."/>
            <person name="Jones D.A.B."/>
            <person name="Phan H.T."/>
            <person name="Tan K.-C."/>
            <person name="Hane J.K."/>
        </authorList>
    </citation>
    <scope>NUCLEOTIDE SEQUENCE [LARGE SCALE GENOMIC DNA]</scope>
    <source>
        <strain evidence="4">SN15 / ATCC MYA-4574 / FGSC 10173)</strain>
    </source>
</reference>
<dbReference type="SMART" id="SM00271">
    <property type="entry name" value="DnaJ"/>
    <property type="match status" value="1"/>
</dbReference>
<feature type="transmembrane region" description="Helical" evidence="1">
    <location>
        <begin position="20"/>
        <end position="41"/>
    </location>
</feature>
<dbReference type="OrthoDB" id="436519at2759"/>
<dbReference type="InterPro" id="IPR036869">
    <property type="entry name" value="J_dom_sf"/>
</dbReference>
<proteinExistence type="predicted"/>
<dbReference type="SUPFAM" id="SSF46565">
    <property type="entry name" value="Chaperone J-domain"/>
    <property type="match status" value="1"/>
</dbReference>
<evidence type="ECO:0000259" key="2">
    <source>
        <dbReference type="PROSITE" id="PS50076"/>
    </source>
</evidence>
<dbReference type="PROSITE" id="PS50076">
    <property type="entry name" value="DNAJ_2"/>
    <property type="match status" value="1"/>
</dbReference>
<dbReference type="PRINTS" id="PR00625">
    <property type="entry name" value="JDOMAIN"/>
</dbReference>
<keyword evidence="1" id="KW-0812">Transmembrane</keyword>
<dbReference type="InterPro" id="IPR001623">
    <property type="entry name" value="DnaJ_domain"/>
</dbReference>
<evidence type="ECO:0000313" key="4">
    <source>
        <dbReference type="Proteomes" id="UP000663193"/>
    </source>
</evidence>
<evidence type="ECO:0000256" key="1">
    <source>
        <dbReference type="SAM" id="Phobius"/>
    </source>
</evidence>
<keyword evidence="1" id="KW-1133">Transmembrane helix</keyword>
<protein>
    <recommendedName>
        <fullName evidence="2">J domain-containing protein</fullName>
    </recommendedName>
</protein>
<gene>
    <name evidence="3" type="ORF">JI435_142180</name>
</gene>
<feature type="transmembrane region" description="Helical" evidence="1">
    <location>
        <begin position="62"/>
        <end position="79"/>
    </location>
</feature>
<dbReference type="Gene3D" id="1.10.287.110">
    <property type="entry name" value="DnaJ domain"/>
    <property type="match status" value="1"/>
</dbReference>